<protein>
    <submittedName>
        <fullName evidence="1">Uncharacterized protein</fullName>
    </submittedName>
</protein>
<dbReference type="EMBL" id="CCYD01003042">
    <property type="protein sequence ID" value="CEG49024.1"/>
    <property type="molecule type" value="Genomic_DNA"/>
</dbReference>
<name>A0A0P1B4Q7_PLAHL</name>
<keyword evidence="2" id="KW-1185">Reference proteome</keyword>
<reference evidence="2" key="1">
    <citation type="submission" date="2014-09" db="EMBL/GenBank/DDBJ databases">
        <authorList>
            <person name="Sharma Rahul"/>
            <person name="Thines Marco"/>
        </authorList>
    </citation>
    <scope>NUCLEOTIDE SEQUENCE [LARGE SCALE GENOMIC DNA]</scope>
</reference>
<dbReference type="GeneID" id="36401869"/>
<proteinExistence type="predicted"/>
<dbReference type="Proteomes" id="UP000054928">
    <property type="component" value="Unassembled WGS sequence"/>
</dbReference>
<accession>A0A0P1B4Q7</accession>
<dbReference type="AlphaFoldDB" id="A0A0P1B4Q7"/>
<organism evidence="1 2">
    <name type="scientific">Plasmopara halstedii</name>
    <name type="common">Downy mildew of sunflower</name>
    <dbReference type="NCBI Taxonomy" id="4781"/>
    <lineage>
        <taxon>Eukaryota</taxon>
        <taxon>Sar</taxon>
        <taxon>Stramenopiles</taxon>
        <taxon>Oomycota</taxon>
        <taxon>Peronosporomycetes</taxon>
        <taxon>Peronosporales</taxon>
        <taxon>Peronosporaceae</taxon>
        <taxon>Plasmopara</taxon>
    </lineage>
</organism>
<sequence>MFWSAKSYPSIKDYRHSLQRDSWIEFLIEGGDFYMEWLVMNPKDKQSPIAMDLGWQRLSIHKIIDPDY</sequence>
<evidence type="ECO:0000313" key="1">
    <source>
        <dbReference type="EMBL" id="CEG49024.1"/>
    </source>
</evidence>
<evidence type="ECO:0000313" key="2">
    <source>
        <dbReference type="Proteomes" id="UP000054928"/>
    </source>
</evidence>
<dbReference type="RefSeq" id="XP_024585393.1">
    <property type="nucleotide sequence ID" value="XM_024720167.1"/>
</dbReference>